<dbReference type="PANTHER" id="PTHR21398">
    <property type="entry name" value="AGAP007094-PA"/>
    <property type="match status" value="1"/>
</dbReference>
<accession>A0A8R2C5Q4</accession>
<evidence type="ECO:0000313" key="2">
    <source>
        <dbReference type="Proteomes" id="UP000005204"/>
    </source>
</evidence>
<name>A0A8R2C5Q4_BOMMO</name>
<dbReference type="EnsemblMetazoa" id="XM_012689902.3">
    <property type="protein sequence ID" value="XP_012545356.2"/>
    <property type="gene ID" value="LOC101745282"/>
</dbReference>
<dbReference type="Proteomes" id="UP000005204">
    <property type="component" value="Unassembled WGS sequence"/>
</dbReference>
<dbReference type="SMART" id="SM00718">
    <property type="entry name" value="DM4_12"/>
    <property type="match status" value="1"/>
</dbReference>
<reference evidence="2" key="1">
    <citation type="journal article" date="2008" name="Insect Biochem. Mol. Biol.">
        <title>The genome of a lepidopteran model insect, the silkworm Bombyx mori.</title>
        <authorList>
            <consortium name="International Silkworm Genome Consortium"/>
        </authorList>
    </citation>
    <scope>NUCLEOTIDE SEQUENCE [LARGE SCALE GENOMIC DNA]</scope>
    <source>
        <strain evidence="2">p50T</strain>
    </source>
</reference>
<dbReference type="PANTHER" id="PTHR21398:SF7">
    <property type="entry name" value="LP19941P"/>
    <property type="match status" value="1"/>
</dbReference>
<dbReference type="AlphaFoldDB" id="A0A8R2C5Q4"/>
<keyword evidence="2" id="KW-1185">Reference proteome</keyword>
<evidence type="ECO:0000313" key="1">
    <source>
        <dbReference type="EnsemblMetazoa" id="XP_012545356.2"/>
    </source>
</evidence>
<sequence>MTVGVIGQPSPSSSPGTFTFGLNWGIAYELPNTTETAAFFRKKQRKPAALRRNRRELYQKLEVIMDKMGYNGRSCILKTLCETTQRIVPHGENMIEEMFRALFTLPMSKVLSTEPIEHAVYDSAHRLGVLLQNCDIYECPISLVDLAQGYM</sequence>
<dbReference type="InterPro" id="IPR006631">
    <property type="entry name" value="DM4_12"/>
</dbReference>
<reference evidence="1" key="2">
    <citation type="submission" date="2022-06" db="UniProtKB">
        <authorList>
            <consortium name="EnsemblMetazoa"/>
        </authorList>
    </citation>
    <scope>IDENTIFICATION</scope>
    <source>
        <strain evidence="1">p50T (Dazao)</strain>
    </source>
</reference>
<protein>
    <submittedName>
        <fullName evidence="1">Uncharacterized protein</fullName>
    </submittedName>
</protein>
<proteinExistence type="predicted"/>
<dbReference type="Pfam" id="PF07841">
    <property type="entry name" value="DM4_12"/>
    <property type="match status" value="1"/>
</dbReference>
<organism evidence="1 2">
    <name type="scientific">Bombyx mori</name>
    <name type="common">Silk moth</name>
    <dbReference type="NCBI Taxonomy" id="7091"/>
    <lineage>
        <taxon>Eukaryota</taxon>
        <taxon>Metazoa</taxon>
        <taxon>Ecdysozoa</taxon>
        <taxon>Arthropoda</taxon>
        <taxon>Hexapoda</taxon>
        <taxon>Insecta</taxon>
        <taxon>Pterygota</taxon>
        <taxon>Neoptera</taxon>
        <taxon>Endopterygota</taxon>
        <taxon>Lepidoptera</taxon>
        <taxon>Glossata</taxon>
        <taxon>Ditrysia</taxon>
        <taxon>Bombycoidea</taxon>
        <taxon>Bombycidae</taxon>
        <taxon>Bombycinae</taxon>
        <taxon>Bombyx</taxon>
    </lineage>
</organism>